<reference evidence="6 7" key="1">
    <citation type="journal article" date="2003" name="Proc. Natl. Acad. Sci. U.S.A.">
        <title>Complete genome sequence of the marine planctomycete Pirellula sp. strain 1.</title>
        <authorList>
            <person name="Gloeckner F.O."/>
            <person name="Kube M."/>
            <person name="Bauer M."/>
            <person name="Teeling H."/>
            <person name="Lombardot T."/>
            <person name="Ludwig W."/>
            <person name="Gade D."/>
            <person name="Beck A."/>
            <person name="Borzym K."/>
            <person name="Heitmann K."/>
            <person name="Rabus R."/>
            <person name="Schlesner H."/>
            <person name="Amann R."/>
            <person name="Reinhardt R."/>
        </authorList>
    </citation>
    <scope>NUCLEOTIDE SEQUENCE [LARGE SCALE GENOMIC DNA]</scope>
    <source>
        <strain evidence="7">DSM 10527 / NCIMB 13988 / SH1</strain>
    </source>
</reference>
<evidence type="ECO:0000313" key="6">
    <source>
        <dbReference type="EMBL" id="CAD77633.1"/>
    </source>
</evidence>
<evidence type="ECO:0000256" key="2">
    <source>
        <dbReference type="ARBA" id="ARBA00016013"/>
    </source>
</evidence>
<feature type="compositionally biased region" description="Low complexity" evidence="5">
    <location>
        <begin position="13"/>
        <end position="30"/>
    </location>
</feature>
<dbReference type="KEGG" id="rba:RB12514"/>
<comment type="function">
    <text evidence="4">Required for flagellar hook formation. May act as a scaffolding protein.</text>
</comment>
<dbReference type="InParanoid" id="Q7UII1"/>
<keyword evidence="7" id="KW-1185">Reference proteome</keyword>
<dbReference type="PATRIC" id="fig|243090.15.peg.6060"/>
<accession>Q7UII1</accession>
<dbReference type="HOGENOM" id="CLU_047535_1_2_0"/>
<name>Q7UII1_RHOBA</name>
<dbReference type="Pfam" id="PF03963">
    <property type="entry name" value="FlgD"/>
    <property type="match status" value="1"/>
</dbReference>
<evidence type="ECO:0000256" key="1">
    <source>
        <dbReference type="ARBA" id="ARBA00010577"/>
    </source>
</evidence>
<evidence type="ECO:0000256" key="4">
    <source>
        <dbReference type="ARBA" id="ARBA00024746"/>
    </source>
</evidence>
<evidence type="ECO:0000256" key="3">
    <source>
        <dbReference type="ARBA" id="ARBA00022795"/>
    </source>
</evidence>
<proteinExistence type="inferred from homology"/>
<feature type="region of interest" description="Disordered" evidence="5">
    <location>
        <begin position="1"/>
        <end position="39"/>
    </location>
</feature>
<evidence type="ECO:0000256" key="5">
    <source>
        <dbReference type="SAM" id="MobiDB-lite"/>
    </source>
</evidence>
<dbReference type="InterPro" id="IPR005648">
    <property type="entry name" value="FlgD"/>
</dbReference>
<dbReference type="eggNOG" id="COG1843">
    <property type="taxonomic scope" value="Bacteria"/>
</dbReference>
<protein>
    <recommendedName>
        <fullName evidence="2">Basal-body rod modification protein FlgD</fullName>
    </recommendedName>
</protein>
<dbReference type="AlphaFoldDB" id="Q7UII1"/>
<dbReference type="Proteomes" id="UP000001025">
    <property type="component" value="Chromosome"/>
</dbReference>
<dbReference type="EnsemblBacteria" id="CAD77633">
    <property type="protein sequence ID" value="CAD77633"/>
    <property type="gene ID" value="RB12514"/>
</dbReference>
<dbReference type="EMBL" id="BX294155">
    <property type="protein sequence ID" value="CAD77633.1"/>
    <property type="molecule type" value="Genomic_DNA"/>
</dbReference>
<gene>
    <name evidence="6" type="primary">flgD</name>
    <name evidence="6" type="ordered locus">RB12514</name>
</gene>
<evidence type="ECO:0000313" key="7">
    <source>
        <dbReference type="Proteomes" id="UP000001025"/>
    </source>
</evidence>
<sequence length="164" mass="17358">MSGSSHLGNANMSAASTGTSTSAAAGFTSSERSAQISESANEGYNSLDVDSFLKLLINELQNQDPLDPVDNAQMVQQIGQIREIGATDQLTNTLSDLSNSQQLVTASGLIGRTVSGLADDQSNTTGVVDKITVETNDDNQARSVKVHVGQKTMEIENIRQIQTE</sequence>
<dbReference type="OrthoDB" id="280334at2"/>
<dbReference type="STRING" id="243090.RB12514"/>
<feature type="compositionally biased region" description="Polar residues" evidence="5">
    <location>
        <begin position="1"/>
        <end position="12"/>
    </location>
</feature>
<keyword evidence="3" id="KW-1005">Bacterial flagellum biogenesis</keyword>
<organism evidence="6 7">
    <name type="scientific">Rhodopirellula baltica (strain DSM 10527 / NCIMB 13988 / SH1)</name>
    <dbReference type="NCBI Taxonomy" id="243090"/>
    <lineage>
        <taxon>Bacteria</taxon>
        <taxon>Pseudomonadati</taxon>
        <taxon>Planctomycetota</taxon>
        <taxon>Planctomycetia</taxon>
        <taxon>Pirellulales</taxon>
        <taxon>Pirellulaceae</taxon>
        <taxon>Rhodopirellula</taxon>
    </lineage>
</organism>
<dbReference type="GO" id="GO:0044781">
    <property type="term" value="P:bacterial-type flagellum organization"/>
    <property type="evidence" value="ECO:0007669"/>
    <property type="project" value="UniProtKB-KW"/>
</dbReference>
<comment type="similarity">
    <text evidence="1">Belongs to the FlgD family.</text>
</comment>
<dbReference type="FunCoup" id="Q7UII1">
    <property type="interactions" value="90"/>
</dbReference>